<dbReference type="InterPro" id="IPR044626">
    <property type="entry name" value="AOR-like"/>
</dbReference>
<accession>A0A2N9F2F0</accession>
<evidence type="ECO:0000256" key="1">
    <source>
        <dbReference type="ARBA" id="ARBA00010371"/>
    </source>
</evidence>
<dbReference type="Pfam" id="PF13602">
    <property type="entry name" value="ADH_zinc_N_2"/>
    <property type="match status" value="1"/>
</dbReference>
<comment type="similarity">
    <text evidence="1">Belongs to the zinc-containing alcohol dehydrogenase family. Quinone oxidoreductase subfamily.</text>
</comment>
<organism evidence="3">
    <name type="scientific">Fagus sylvatica</name>
    <name type="common">Beechnut</name>
    <dbReference type="NCBI Taxonomy" id="28930"/>
    <lineage>
        <taxon>Eukaryota</taxon>
        <taxon>Viridiplantae</taxon>
        <taxon>Streptophyta</taxon>
        <taxon>Embryophyta</taxon>
        <taxon>Tracheophyta</taxon>
        <taxon>Spermatophyta</taxon>
        <taxon>Magnoliopsida</taxon>
        <taxon>eudicotyledons</taxon>
        <taxon>Gunneridae</taxon>
        <taxon>Pentapetalae</taxon>
        <taxon>rosids</taxon>
        <taxon>fabids</taxon>
        <taxon>Fagales</taxon>
        <taxon>Fagaceae</taxon>
        <taxon>Fagus</taxon>
    </lineage>
</organism>
<proteinExistence type="inferred from homology"/>
<dbReference type="PANTHER" id="PTHR44573">
    <property type="entry name" value="NADPH-DEPENDENT ALKENAL/ONE OXIDOREDUCTASE, CHLOROPLASTIC"/>
    <property type="match status" value="1"/>
</dbReference>
<reference evidence="3" key="1">
    <citation type="submission" date="2018-02" db="EMBL/GenBank/DDBJ databases">
        <authorList>
            <person name="Cohen D.B."/>
            <person name="Kent A.D."/>
        </authorList>
    </citation>
    <scope>NUCLEOTIDE SEQUENCE</scope>
</reference>
<dbReference type="Gene3D" id="3.40.50.720">
    <property type="entry name" value="NAD(P)-binding Rossmann-like Domain"/>
    <property type="match status" value="1"/>
</dbReference>
<dbReference type="AlphaFoldDB" id="A0A2N9F2F0"/>
<dbReference type="EMBL" id="OIVN01000503">
    <property type="protein sequence ID" value="SPC81265.1"/>
    <property type="molecule type" value="Genomic_DNA"/>
</dbReference>
<dbReference type="GO" id="GO:0016628">
    <property type="term" value="F:oxidoreductase activity, acting on the CH-CH group of donors, NAD or NADP as acceptor"/>
    <property type="evidence" value="ECO:0007669"/>
    <property type="project" value="InterPro"/>
</dbReference>
<dbReference type="SUPFAM" id="SSF51735">
    <property type="entry name" value="NAD(P)-binding Rossmann-fold domains"/>
    <property type="match status" value="1"/>
</dbReference>
<keyword evidence="2" id="KW-0560">Oxidoreductase</keyword>
<dbReference type="InterPro" id="IPR036291">
    <property type="entry name" value="NAD(P)-bd_dom_sf"/>
</dbReference>
<evidence type="ECO:0000256" key="2">
    <source>
        <dbReference type="ARBA" id="ARBA00023002"/>
    </source>
</evidence>
<dbReference type="PANTHER" id="PTHR44573:SF3">
    <property type="entry name" value="CYTOSOLIC ALKENAL_ONE OXIDOREDUCTASE"/>
    <property type="match status" value="1"/>
</dbReference>
<dbReference type="Gene3D" id="3.90.180.10">
    <property type="entry name" value="Medium-chain alcohol dehydrogenases, catalytic domain"/>
    <property type="match status" value="1"/>
</dbReference>
<gene>
    <name evidence="3" type="ORF">FSB_LOCUS9147</name>
</gene>
<protein>
    <recommendedName>
        <fullName evidence="4">Enoyl reductase (ER) domain-containing protein</fullName>
    </recommendedName>
</protein>
<evidence type="ECO:0000313" key="3">
    <source>
        <dbReference type="EMBL" id="SPC81265.1"/>
    </source>
</evidence>
<sequence>MMEATIRVTLCGGSRAPCFKAGFKCDRPRSEGRPSTDQGCCCSSSNVPVDSKRMLGFFKATDSPDYQLLGCFLHCGQLRLPTEPLARTNWVLCCFVINASLPLAIETAYVLGGGAGGVGTLVIQLAKHVFGASKVAATSSTGKLELLKSLGADLAIDYTKENFEDLPEKFDFVYDTVGQSAKAVKAVKEGGQVVTITGPVTPPATFFGVTSNGSILEKLKPYLESEKVKPVIDPKGPFPFSKTVEAFSYLDSNRATGKVVVYPIP</sequence>
<name>A0A2N9F2F0_FAGSY</name>
<evidence type="ECO:0008006" key="4">
    <source>
        <dbReference type="Google" id="ProtNLM"/>
    </source>
</evidence>